<protein>
    <submittedName>
        <fullName evidence="1">Unannotated protein</fullName>
    </submittedName>
</protein>
<dbReference type="AlphaFoldDB" id="A0A6J5Z0C8"/>
<dbReference type="EMBL" id="CAESAE010000003">
    <property type="protein sequence ID" value="CAB4334818.1"/>
    <property type="molecule type" value="Genomic_DNA"/>
</dbReference>
<dbReference type="EMBL" id="CAFABH010000003">
    <property type="protein sequence ID" value="CAB4821820.1"/>
    <property type="molecule type" value="Genomic_DNA"/>
</dbReference>
<dbReference type="EMBL" id="CAFBOC010000001">
    <property type="protein sequence ID" value="CAB4968724.1"/>
    <property type="molecule type" value="Genomic_DNA"/>
</dbReference>
<name>A0A6J5Z0C8_9ZZZZ</name>
<sequence length="414" mass="42756">MKRTPLLLLVIFALLFYVAPAHAALKSVSVTPLAQLAVIPTGDDVAGMLVAGKFIYIYGTSGSNAFVRSIDGQGVVNWTLSLDTGADEISTAVTRDTAGNIWVFGSASKTSGVSPTPSQTPSASASTMTSLLNPDGVVLDPEVALRNDLNTLVAWKVSPTGVLLSTFTTDFGQPVLARAAVESLGTVSVVGLTTTTMGSVGFFVQSDAIGNFAKPLFIGKADTDINSLAKRSDGSFVLAGASSEVLGGKSLKGVRDGVIVRIVKNKIVSVVRSSNIKATRSWQNTSNSLFFGGSAAASGKNEAVATKFAVNANGVVPTWTVRFPAQGPAITTDVSATSHAMTFSSISAIPGVVGWKPSKGQTVTLIYDAKWAVKGAYSSLLLSNPIDAGFSNDLGLVVLESGAFGVSIFHALTR</sequence>
<dbReference type="EMBL" id="CAEZZW010000003">
    <property type="protein sequence ID" value="CAB4779551.1"/>
    <property type="molecule type" value="Genomic_DNA"/>
</dbReference>
<dbReference type="EMBL" id="CAFBNH010000001">
    <property type="protein sequence ID" value="CAB4935098.1"/>
    <property type="molecule type" value="Genomic_DNA"/>
</dbReference>
<gene>
    <name evidence="2" type="ORF">UFOPK2510_00754</name>
    <name evidence="3" type="ORF">UFOPK2718_00106</name>
    <name evidence="4" type="ORF">UFOPK2936_00798</name>
    <name evidence="5" type="ORF">UFOPK3174_00277</name>
    <name evidence="6" type="ORF">UFOPK3328_00129</name>
    <name evidence="7" type="ORF">UFOPK3779_00129</name>
    <name evidence="8" type="ORF">UFOPK3913_00155</name>
    <name evidence="1" type="ORF">UFOPK4107_00510</name>
    <name evidence="9" type="ORF">UFOPK4403_00698</name>
</gene>
<dbReference type="EMBL" id="CAEZYM010000001">
    <property type="protein sequence ID" value="CAB4715613.1"/>
    <property type="molecule type" value="Genomic_DNA"/>
</dbReference>
<proteinExistence type="predicted"/>
<evidence type="ECO:0000313" key="4">
    <source>
        <dbReference type="EMBL" id="CAB4779551.1"/>
    </source>
</evidence>
<reference evidence="1" key="1">
    <citation type="submission" date="2020-05" db="EMBL/GenBank/DDBJ databases">
        <authorList>
            <person name="Chiriac C."/>
            <person name="Salcher M."/>
            <person name="Ghai R."/>
            <person name="Kavagutti S V."/>
        </authorList>
    </citation>
    <scope>NUCLEOTIDE SEQUENCE</scope>
</reference>
<accession>A0A6J5Z0C8</accession>
<evidence type="ECO:0000313" key="2">
    <source>
        <dbReference type="EMBL" id="CAB4691938.1"/>
    </source>
</evidence>
<evidence type="ECO:0000313" key="1">
    <source>
        <dbReference type="EMBL" id="CAB4334818.1"/>
    </source>
</evidence>
<evidence type="ECO:0000313" key="3">
    <source>
        <dbReference type="EMBL" id="CAB4715613.1"/>
    </source>
</evidence>
<evidence type="ECO:0000313" key="7">
    <source>
        <dbReference type="EMBL" id="CAB4935098.1"/>
    </source>
</evidence>
<evidence type="ECO:0000313" key="9">
    <source>
        <dbReference type="EMBL" id="CAB5072013.1"/>
    </source>
</evidence>
<dbReference type="EMBL" id="CAEZXO010000004">
    <property type="protein sequence ID" value="CAB4691938.1"/>
    <property type="molecule type" value="Genomic_DNA"/>
</dbReference>
<dbReference type="EMBL" id="CAFBQX010000003">
    <property type="protein sequence ID" value="CAB5072013.1"/>
    <property type="molecule type" value="Genomic_DNA"/>
</dbReference>
<evidence type="ECO:0000313" key="5">
    <source>
        <dbReference type="EMBL" id="CAB4821820.1"/>
    </source>
</evidence>
<evidence type="ECO:0000313" key="8">
    <source>
        <dbReference type="EMBL" id="CAB4968724.1"/>
    </source>
</evidence>
<organism evidence="1">
    <name type="scientific">freshwater metagenome</name>
    <dbReference type="NCBI Taxonomy" id="449393"/>
    <lineage>
        <taxon>unclassified sequences</taxon>
        <taxon>metagenomes</taxon>
        <taxon>ecological metagenomes</taxon>
    </lineage>
</organism>
<evidence type="ECO:0000313" key="6">
    <source>
        <dbReference type="EMBL" id="CAB4855901.1"/>
    </source>
</evidence>
<dbReference type="EMBL" id="CAFBLD010000001">
    <property type="protein sequence ID" value="CAB4855901.1"/>
    <property type="molecule type" value="Genomic_DNA"/>
</dbReference>